<gene>
    <name evidence="2" type="ORF">BVER_00592</name>
</gene>
<keyword evidence="1" id="KW-0472">Membrane</keyword>
<feature type="transmembrane region" description="Helical" evidence="1">
    <location>
        <begin position="38"/>
        <end position="60"/>
    </location>
</feature>
<evidence type="ECO:0000313" key="3">
    <source>
        <dbReference type="Proteomes" id="UP000036959"/>
    </source>
</evidence>
<evidence type="ECO:0000256" key="1">
    <source>
        <dbReference type="SAM" id="Phobius"/>
    </source>
</evidence>
<protein>
    <submittedName>
        <fullName evidence="2">Uncharacterized protein</fullName>
    </submittedName>
</protein>
<keyword evidence="3" id="KW-1185">Reference proteome</keyword>
<feature type="transmembrane region" description="Helical" evidence="1">
    <location>
        <begin position="14"/>
        <end position="32"/>
    </location>
</feature>
<sequence length="101" mass="12406">MPSPDEKEVAKQLALKRLFLFLALWALFGIVTERLFQPLVWSILLVIATVLAWCSDELLWRARHPDRSYIDYYRRRFWWAHIFDHEIRFWEAKSNQREEQQ</sequence>
<accession>A0A0L0M3J3</accession>
<proteinExistence type="predicted"/>
<reference evidence="3" key="1">
    <citation type="submission" date="2015-06" db="EMBL/GenBank/DDBJ databases">
        <title>Comparative genomics of Burkholderia leaf nodule symbionts.</title>
        <authorList>
            <person name="Carlier A."/>
            <person name="Eberl L."/>
            <person name="Pinto-Carbo M."/>
        </authorList>
    </citation>
    <scope>NUCLEOTIDE SEQUENCE [LARGE SCALE GENOMIC DNA]</scope>
    <source>
        <strain evidence="3">UZHbot4</strain>
    </source>
</reference>
<name>A0A0L0M3J3_9BURK</name>
<keyword evidence="1" id="KW-1133">Transmembrane helix</keyword>
<dbReference type="PATRIC" id="fig|242163.4.peg.3768"/>
<organism evidence="2 3">
    <name type="scientific">Candidatus Burkholderia verschuerenii</name>
    <dbReference type="NCBI Taxonomy" id="242163"/>
    <lineage>
        <taxon>Bacteria</taxon>
        <taxon>Pseudomonadati</taxon>
        <taxon>Pseudomonadota</taxon>
        <taxon>Betaproteobacteria</taxon>
        <taxon>Burkholderiales</taxon>
        <taxon>Burkholderiaceae</taxon>
        <taxon>Burkholderia</taxon>
    </lineage>
</organism>
<comment type="caution">
    <text evidence="2">The sequence shown here is derived from an EMBL/GenBank/DDBJ whole genome shotgun (WGS) entry which is preliminary data.</text>
</comment>
<dbReference type="Proteomes" id="UP000036959">
    <property type="component" value="Unassembled WGS sequence"/>
</dbReference>
<dbReference type="EMBL" id="LFJJ01000270">
    <property type="protein sequence ID" value="KND57207.1"/>
    <property type="molecule type" value="Genomic_DNA"/>
</dbReference>
<keyword evidence="1" id="KW-0812">Transmembrane</keyword>
<dbReference type="RefSeq" id="WP_050455908.1">
    <property type="nucleotide sequence ID" value="NZ_LFJJ01000270.1"/>
</dbReference>
<evidence type="ECO:0000313" key="2">
    <source>
        <dbReference type="EMBL" id="KND57207.1"/>
    </source>
</evidence>
<dbReference type="AlphaFoldDB" id="A0A0L0M3J3"/>
<dbReference type="OrthoDB" id="9153962at2"/>